<accession>A0A182FAB7</accession>
<sequence length="239" mass="26590">MKTFVSIALCLFVATVSVSAQLSMSEFGEIVDQYRVRFEELSEDKDAFVRLARVLIRAELKGLNEATLANLADARNEIDDVLTEIRTEIADATLEANANEECLLRLVDLVIDEGRTAGDGMSSCAADKIEIKEGLGDEFRTLTNTLQRISTAAAEYPLFSYTQHNSFAEPQEHVDWLEENYDAQVAFWDNVARPEAQEDLDNLEINRPALVAENRACLDAVVARLNTAVNGIRQQINSC</sequence>
<dbReference type="VEuPathDB" id="VectorBase:AALB003446"/>
<evidence type="ECO:0000313" key="1">
    <source>
        <dbReference type="EnsemblMetazoa" id="AALB003446-PA"/>
    </source>
</evidence>
<evidence type="ECO:0008006" key="3">
    <source>
        <dbReference type="Google" id="ProtNLM"/>
    </source>
</evidence>
<protein>
    <recommendedName>
        <fullName evidence="3">Protein TsetseEP domain-containing protein</fullName>
    </recommendedName>
</protein>
<organism evidence="1 2">
    <name type="scientific">Anopheles albimanus</name>
    <name type="common">New world malaria mosquito</name>
    <dbReference type="NCBI Taxonomy" id="7167"/>
    <lineage>
        <taxon>Eukaryota</taxon>
        <taxon>Metazoa</taxon>
        <taxon>Ecdysozoa</taxon>
        <taxon>Arthropoda</taxon>
        <taxon>Hexapoda</taxon>
        <taxon>Insecta</taxon>
        <taxon>Pterygota</taxon>
        <taxon>Neoptera</taxon>
        <taxon>Endopterygota</taxon>
        <taxon>Diptera</taxon>
        <taxon>Nematocera</taxon>
        <taxon>Culicoidea</taxon>
        <taxon>Culicidae</taxon>
        <taxon>Anophelinae</taxon>
        <taxon>Anopheles</taxon>
    </lineage>
</organism>
<dbReference type="OrthoDB" id="7730820at2759"/>
<dbReference type="GeneID" id="118457126"/>
<dbReference type="RefSeq" id="XP_035774334.1">
    <property type="nucleotide sequence ID" value="XM_035918441.1"/>
</dbReference>
<reference evidence="1 2" key="1">
    <citation type="journal article" date="2017" name="G3 (Bethesda)">
        <title>The Physical Genome Mapping of Anopheles albimanus Corrected Scaffold Misassemblies and Identified Interarm Rearrangements in Genus Anopheles.</title>
        <authorList>
            <person name="Artemov G.N."/>
            <person name="Peery A.N."/>
            <person name="Jiang X."/>
            <person name="Tu Z."/>
            <person name="Stegniy V.N."/>
            <person name="Sharakhova M.V."/>
            <person name="Sharakhov I.V."/>
        </authorList>
    </citation>
    <scope>NUCLEOTIDE SEQUENCE [LARGE SCALE GENOMIC DNA]</scope>
    <source>
        <strain evidence="1 2">ALBI9_A</strain>
    </source>
</reference>
<proteinExistence type="predicted"/>
<evidence type="ECO:0000313" key="2">
    <source>
        <dbReference type="Proteomes" id="UP000069272"/>
    </source>
</evidence>
<dbReference type="KEGG" id="aali:118457126"/>
<dbReference type="EnsemblMetazoa" id="AALB003446-RA">
    <property type="protein sequence ID" value="AALB003446-PA"/>
    <property type="gene ID" value="AALB003446"/>
</dbReference>
<reference evidence="1" key="2">
    <citation type="submission" date="2022-08" db="UniProtKB">
        <authorList>
            <consortium name="EnsemblMetazoa"/>
        </authorList>
    </citation>
    <scope>IDENTIFICATION</scope>
    <source>
        <strain evidence="1">STECLA/ALBI9_A</strain>
    </source>
</reference>
<dbReference type="AlphaFoldDB" id="A0A182FAB7"/>
<keyword evidence="2" id="KW-1185">Reference proteome</keyword>
<dbReference type="Proteomes" id="UP000069272">
    <property type="component" value="Chromosome 2R"/>
</dbReference>
<dbReference type="VEuPathDB" id="VectorBase:AALB20_028943"/>
<name>A0A182FAB7_ANOAL</name>